<gene>
    <name evidence="1" type="ORF">GCM10010171_58310</name>
</gene>
<name>A0A918LJG3_9PSEU</name>
<proteinExistence type="predicted"/>
<dbReference type="Proteomes" id="UP000660680">
    <property type="component" value="Unassembled WGS sequence"/>
</dbReference>
<dbReference type="EMBL" id="BMRB01000008">
    <property type="protein sequence ID" value="GGS55729.1"/>
    <property type="molecule type" value="Genomic_DNA"/>
</dbReference>
<evidence type="ECO:0000313" key="1">
    <source>
        <dbReference type="EMBL" id="GGS55729.1"/>
    </source>
</evidence>
<reference evidence="1" key="2">
    <citation type="submission" date="2020-09" db="EMBL/GenBank/DDBJ databases">
        <authorList>
            <person name="Sun Q."/>
            <person name="Ohkuma M."/>
        </authorList>
    </citation>
    <scope>NUCLEOTIDE SEQUENCE</scope>
    <source>
        <strain evidence="1">JCM 3276</strain>
    </source>
</reference>
<evidence type="ECO:0000313" key="2">
    <source>
        <dbReference type="Proteomes" id="UP000660680"/>
    </source>
</evidence>
<sequence length="109" mass="12116">MNDSVRRYPELAELVRLKDAGWVFRPLRDGRGELAGLVGTRCRQDFTDALFVFDRGHFVGARVLDGDGCVWLKDGGDLAEIARELSALPEPDAPGAPRLVRRPSLLWTP</sequence>
<reference evidence="1" key="1">
    <citation type="journal article" date="2014" name="Int. J. Syst. Evol. Microbiol.">
        <title>Complete genome sequence of Corynebacterium casei LMG S-19264T (=DSM 44701T), isolated from a smear-ripened cheese.</title>
        <authorList>
            <consortium name="US DOE Joint Genome Institute (JGI-PGF)"/>
            <person name="Walter F."/>
            <person name="Albersmeier A."/>
            <person name="Kalinowski J."/>
            <person name="Ruckert C."/>
        </authorList>
    </citation>
    <scope>NUCLEOTIDE SEQUENCE</scope>
    <source>
        <strain evidence="1">JCM 3276</strain>
    </source>
</reference>
<dbReference type="RefSeq" id="WP_189213817.1">
    <property type="nucleotide sequence ID" value="NZ_BMRB01000008.1"/>
</dbReference>
<organism evidence="1 2">
    <name type="scientific">Actinokineospora fastidiosa</name>
    <dbReference type="NCBI Taxonomy" id="1816"/>
    <lineage>
        <taxon>Bacteria</taxon>
        <taxon>Bacillati</taxon>
        <taxon>Actinomycetota</taxon>
        <taxon>Actinomycetes</taxon>
        <taxon>Pseudonocardiales</taxon>
        <taxon>Pseudonocardiaceae</taxon>
        <taxon>Actinokineospora</taxon>
    </lineage>
</organism>
<protein>
    <submittedName>
        <fullName evidence="1">Uncharacterized protein</fullName>
    </submittedName>
</protein>
<keyword evidence="2" id="KW-1185">Reference proteome</keyword>
<accession>A0A918LJG3</accession>
<comment type="caution">
    <text evidence="1">The sequence shown here is derived from an EMBL/GenBank/DDBJ whole genome shotgun (WGS) entry which is preliminary data.</text>
</comment>
<dbReference type="AlphaFoldDB" id="A0A918LJG3"/>